<keyword evidence="2" id="KW-1185">Reference proteome</keyword>
<reference evidence="1 2" key="1">
    <citation type="submission" date="2021-02" db="EMBL/GenBank/DDBJ databases">
        <title>Variation within the Batrachochytrium salamandrivorans European outbreak.</title>
        <authorList>
            <person name="Kelly M."/>
            <person name="Pasmans F."/>
            <person name="Shea T.P."/>
            <person name="Munoz J.F."/>
            <person name="Carranza S."/>
            <person name="Cuomo C.A."/>
            <person name="Martel A."/>
        </authorList>
    </citation>
    <scope>NUCLEOTIDE SEQUENCE [LARGE SCALE GENOMIC DNA]</scope>
    <source>
        <strain evidence="1 2">AMFP18/2</strain>
    </source>
</reference>
<sequence length="224" mass="24494">MGRRMNPLALRLKGQMNWPSNVHHPMLTDYVKHIFQKSMCGQPAIRASTTGIWINVTVLATETHNPLVHNPLLTGGRAMLQFRGVKLDDCRGRLETRTHNRATRHYYYKPQFANAQATNLAGALAMAGKGSTADNKDATDSSVLQNIDYSSDADLQAAAKTIQVPTDGPLAALHIYKDVPIYLKVNVVQNALLRADILAGLVAEAMAKGRPISRINQDVLGMLG</sequence>
<accession>A0ABQ8FPR1</accession>
<name>A0ABQ8FPR1_9FUNG</name>
<gene>
    <name evidence="1" type="ORF">BASA50_002297</name>
</gene>
<organism evidence="1 2">
    <name type="scientific">Batrachochytrium salamandrivorans</name>
    <dbReference type="NCBI Taxonomy" id="1357716"/>
    <lineage>
        <taxon>Eukaryota</taxon>
        <taxon>Fungi</taxon>
        <taxon>Fungi incertae sedis</taxon>
        <taxon>Chytridiomycota</taxon>
        <taxon>Chytridiomycota incertae sedis</taxon>
        <taxon>Chytridiomycetes</taxon>
        <taxon>Rhizophydiales</taxon>
        <taxon>Rhizophydiales incertae sedis</taxon>
        <taxon>Batrachochytrium</taxon>
    </lineage>
</organism>
<evidence type="ECO:0000313" key="1">
    <source>
        <dbReference type="EMBL" id="KAH6600475.1"/>
    </source>
</evidence>
<comment type="caution">
    <text evidence="1">The sequence shown here is derived from an EMBL/GenBank/DDBJ whole genome shotgun (WGS) entry which is preliminary data.</text>
</comment>
<protein>
    <submittedName>
        <fullName evidence="1">Uncharacterized protein</fullName>
    </submittedName>
</protein>
<evidence type="ECO:0000313" key="2">
    <source>
        <dbReference type="Proteomes" id="UP001648503"/>
    </source>
</evidence>
<dbReference type="EMBL" id="JAFCIX010000035">
    <property type="protein sequence ID" value="KAH6600475.1"/>
    <property type="molecule type" value="Genomic_DNA"/>
</dbReference>
<dbReference type="Proteomes" id="UP001648503">
    <property type="component" value="Unassembled WGS sequence"/>
</dbReference>
<proteinExistence type="predicted"/>